<proteinExistence type="predicted"/>
<name>A0A1E7EKA1_9STRA</name>
<dbReference type="KEGG" id="fcy:FRACYDRAFT_254914"/>
<dbReference type="Proteomes" id="UP000095751">
    <property type="component" value="Unassembled WGS sequence"/>
</dbReference>
<dbReference type="EMBL" id="KV784412">
    <property type="protein sequence ID" value="OEU06340.1"/>
    <property type="molecule type" value="Genomic_DNA"/>
</dbReference>
<evidence type="ECO:0000313" key="2">
    <source>
        <dbReference type="Proteomes" id="UP000095751"/>
    </source>
</evidence>
<sequence>MIMHAFKDYHFLELQDDNGDIVGYTAMELFDHLMDQCFKLEDVADQVAALHKILEQEYGPTEAPQVYYKLVQDACNTLEALNETIDEQTLIRHGLNQINQLEGNTGGSKAGGGKGCGRNGGLASPKTTVMAQEHADDGPTTNTVGHVGLI</sequence>
<organism evidence="1 2">
    <name type="scientific">Fragilariopsis cylindrus CCMP1102</name>
    <dbReference type="NCBI Taxonomy" id="635003"/>
    <lineage>
        <taxon>Eukaryota</taxon>
        <taxon>Sar</taxon>
        <taxon>Stramenopiles</taxon>
        <taxon>Ochrophyta</taxon>
        <taxon>Bacillariophyta</taxon>
        <taxon>Bacillariophyceae</taxon>
        <taxon>Bacillariophycidae</taxon>
        <taxon>Bacillariales</taxon>
        <taxon>Bacillariaceae</taxon>
        <taxon>Fragilariopsis</taxon>
    </lineage>
</organism>
<evidence type="ECO:0000313" key="1">
    <source>
        <dbReference type="EMBL" id="OEU06340.1"/>
    </source>
</evidence>
<accession>A0A1E7EKA1</accession>
<dbReference type="AlphaFoldDB" id="A0A1E7EKA1"/>
<reference evidence="1 2" key="1">
    <citation type="submission" date="2016-09" db="EMBL/GenBank/DDBJ databases">
        <title>Extensive genetic diversity and differential bi-allelic expression allows diatom success in the polar Southern Ocean.</title>
        <authorList>
            <consortium name="DOE Joint Genome Institute"/>
            <person name="Mock T."/>
            <person name="Otillar R.P."/>
            <person name="Strauss J."/>
            <person name="Dupont C."/>
            <person name="Frickenhaus S."/>
            <person name="Maumus F."/>
            <person name="Mcmullan M."/>
            <person name="Sanges R."/>
            <person name="Schmutz J."/>
            <person name="Toseland A."/>
            <person name="Valas R."/>
            <person name="Veluchamy A."/>
            <person name="Ward B.J."/>
            <person name="Allen A."/>
            <person name="Barry K."/>
            <person name="Falciatore A."/>
            <person name="Ferrante M."/>
            <person name="Fortunato A.E."/>
            <person name="Gloeckner G."/>
            <person name="Gruber A."/>
            <person name="Hipkin R."/>
            <person name="Janech M."/>
            <person name="Kroth P."/>
            <person name="Leese F."/>
            <person name="Lindquist E."/>
            <person name="Lyon B.R."/>
            <person name="Martin J."/>
            <person name="Mayer C."/>
            <person name="Parker M."/>
            <person name="Quesneville H."/>
            <person name="Raymond J."/>
            <person name="Uhlig C."/>
            <person name="Valentin K.U."/>
            <person name="Worden A.Z."/>
            <person name="Armbrust E.V."/>
            <person name="Bowler C."/>
            <person name="Green B."/>
            <person name="Moulton V."/>
            <person name="Van Oosterhout C."/>
            <person name="Grigoriev I."/>
        </authorList>
    </citation>
    <scope>NUCLEOTIDE SEQUENCE [LARGE SCALE GENOMIC DNA]</scope>
    <source>
        <strain evidence="1 2">CCMP1102</strain>
    </source>
</reference>
<gene>
    <name evidence="1" type="ORF">FRACYDRAFT_254914</name>
</gene>
<protein>
    <submittedName>
        <fullName evidence="1">Uncharacterized protein</fullName>
    </submittedName>
</protein>
<dbReference type="InParanoid" id="A0A1E7EKA1"/>
<keyword evidence="2" id="KW-1185">Reference proteome</keyword>